<dbReference type="EMBL" id="WUAV01000001">
    <property type="protein sequence ID" value="KAF1770647.1"/>
    <property type="molecule type" value="Genomic_DNA"/>
</dbReference>
<comment type="caution">
    <text evidence="2">The sequence shown here is derived from an EMBL/GenBank/DDBJ whole genome shotgun (WGS) entry which is preliminary data.</text>
</comment>
<dbReference type="AlphaFoldDB" id="A0A6A5HWD5"/>
<feature type="compositionally biased region" description="Basic and acidic residues" evidence="1">
    <location>
        <begin position="111"/>
        <end position="125"/>
    </location>
</feature>
<sequence>MSRKPADSSDFSDMYKVPKKSNTNLARSIRKREFSYVDRQKASKPTPLSEDDWKSPRSEDSFDLLDPSNSSKEPTTSSRPLPIPTIRPPEVVIQIDEVDSPILGLIDESDDLHPDVFDESRRGRLEPSSSIDANSLSATRSSSVIEDDVRSQISFVMRERLHSIAKEVHRRTSAVREDLIRETPEDTVSVASNIPKQSEHRPSLMSLIGLQLLEFRRMDRILIEKMVPYSAFVREEAVSSDEKFF</sequence>
<feature type="compositionally biased region" description="Polar residues" evidence="1">
    <location>
        <begin position="67"/>
        <end position="79"/>
    </location>
</feature>
<protein>
    <submittedName>
        <fullName evidence="2">Uncharacterized protein</fullName>
    </submittedName>
</protein>
<dbReference type="GeneID" id="9812775"/>
<organism evidence="2 3">
    <name type="scientific">Caenorhabditis remanei</name>
    <name type="common">Caenorhabditis vulgaris</name>
    <dbReference type="NCBI Taxonomy" id="31234"/>
    <lineage>
        <taxon>Eukaryota</taxon>
        <taxon>Metazoa</taxon>
        <taxon>Ecdysozoa</taxon>
        <taxon>Nematoda</taxon>
        <taxon>Chromadorea</taxon>
        <taxon>Rhabditida</taxon>
        <taxon>Rhabditina</taxon>
        <taxon>Rhabditomorpha</taxon>
        <taxon>Rhabditoidea</taxon>
        <taxon>Rhabditidae</taxon>
        <taxon>Peloderinae</taxon>
        <taxon>Caenorhabditis</taxon>
    </lineage>
</organism>
<feature type="region of interest" description="Disordered" evidence="1">
    <location>
        <begin position="109"/>
        <end position="134"/>
    </location>
</feature>
<feature type="region of interest" description="Disordered" evidence="1">
    <location>
        <begin position="1"/>
        <end position="87"/>
    </location>
</feature>
<feature type="compositionally biased region" description="Basic and acidic residues" evidence="1">
    <location>
        <begin position="51"/>
        <end position="60"/>
    </location>
</feature>
<dbReference type="KEGG" id="crq:GCK72_002468"/>
<feature type="compositionally biased region" description="Basic and acidic residues" evidence="1">
    <location>
        <begin position="31"/>
        <end position="41"/>
    </location>
</feature>
<gene>
    <name evidence="2" type="ORF">GCK72_002468</name>
</gene>
<dbReference type="RefSeq" id="XP_003111931.2">
    <property type="nucleotide sequence ID" value="XM_003111883.2"/>
</dbReference>
<name>A0A6A5HWD5_CAERE</name>
<dbReference type="CTD" id="9812775"/>
<reference evidence="2 3" key="1">
    <citation type="submission" date="2019-12" db="EMBL/GenBank/DDBJ databases">
        <title>Chromosome-level assembly of the Caenorhabditis remanei genome.</title>
        <authorList>
            <person name="Teterina A.A."/>
            <person name="Willis J.H."/>
            <person name="Phillips P.C."/>
        </authorList>
    </citation>
    <scope>NUCLEOTIDE SEQUENCE [LARGE SCALE GENOMIC DNA]</scope>
    <source>
        <strain evidence="2 3">PX506</strain>
        <tissue evidence="2">Whole organism</tissue>
    </source>
</reference>
<proteinExistence type="predicted"/>
<evidence type="ECO:0000313" key="3">
    <source>
        <dbReference type="Proteomes" id="UP000483820"/>
    </source>
</evidence>
<evidence type="ECO:0000313" key="2">
    <source>
        <dbReference type="EMBL" id="KAF1770647.1"/>
    </source>
</evidence>
<dbReference type="Proteomes" id="UP000483820">
    <property type="component" value="Chromosome I"/>
</dbReference>
<accession>A0A6A5HWD5</accession>
<evidence type="ECO:0000256" key="1">
    <source>
        <dbReference type="SAM" id="MobiDB-lite"/>
    </source>
</evidence>